<evidence type="ECO:0000313" key="3">
    <source>
        <dbReference type="Proteomes" id="UP000699975"/>
    </source>
</evidence>
<feature type="chain" id="PRO_5047058126" evidence="1">
    <location>
        <begin position="20"/>
        <end position="296"/>
    </location>
</feature>
<dbReference type="PANTHER" id="PTHR40590">
    <property type="entry name" value="CYTOPLASMIC PROTEIN-RELATED"/>
    <property type="match status" value="1"/>
</dbReference>
<dbReference type="PANTHER" id="PTHR40590:SF1">
    <property type="entry name" value="CYTOPLASMIC PROTEIN"/>
    <property type="match status" value="1"/>
</dbReference>
<dbReference type="EMBL" id="JAGSPB010000003">
    <property type="protein sequence ID" value="MBV7267119.1"/>
    <property type="molecule type" value="Genomic_DNA"/>
</dbReference>
<dbReference type="Proteomes" id="UP000699975">
    <property type="component" value="Unassembled WGS sequence"/>
</dbReference>
<protein>
    <submittedName>
        <fullName evidence="2">TraB/GumN family protein</fullName>
    </submittedName>
</protein>
<comment type="caution">
    <text evidence="2">The sequence shown here is derived from an EMBL/GenBank/DDBJ whole genome shotgun (WGS) entry which is preliminary data.</text>
</comment>
<proteinExistence type="predicted"/>
<name>A0ABS6SPZ5_9SPHN</name>
<dbReference type="Pfam" id="PF01963">
    <property type="entry name" value="TraB_PrgY_gumN"/>
    <property type="match status" value="1"/>
</dbReference>
<dbReference type="PROSITE" id="PS51257">
    <property type="entry name" value="PROKAR_LIPOPROTEIN"/>
    <property type="match status" value="1"/>
</dbReference>
<dbReference type="RefSeq" id="WP_218317756.1">
    <property type="nucleotide sequence ID" value="NZ_JAGSPB010000003.1"/>
</dbReference>
<gene>
    <name evidence="2" type="ORF">KCG45_13080</name>
</gene>
<organism evidence="2 3">
    <name type="scientific">Erythrobacter ani</name>
    <dbReference type="NCBI Taxonomy" id="2827235"/>
    <lineage>
        <taxon>Bacteria</taxon>
        <taxon>Pseudomonadati</taxon>
        <taxon>Pseudomonadota</taxon>
        <taxon>Alphaproteobacteria</taxon>
        <taxon>Sphingomonadales</taxon>
        <taxon>Erythrobacteraceae</taxon>
        <taxon>Erythrobacter/Porphyrobacter group</taxon>
        <taxon>Erythrobacter</taxon>
    </lineage>
</organism>
<reference evidence="2 3" key="1">
    <citation type="submission" date="2021-04" db="EMBL/GenBank/DDBJ databases">
        <authorList>
            <person name="Pira H."/>
            <person name="Risdian C."/>
            <person name="Wink J."/>
        </authorList>
    </citation>
    <scope>NUCLEOTIDE SEQUENCE [LARGE SCALE GENOMIC DNA]</scope>
    <source>
        <strain evidence="2 3">WH131</strain>
    </source>
</reference>
<dbReference type="InterPro" id="IPR047111">
    <property type="entry name" value="YbaP-like"/>
</dbReference>
<evidence type="ECO:0000256" key="1">
    <source>
        <dbReference type="SAM" id="SignalP"/>
    </source>
</evidence>
<dbReference type="CDD" id="cd14789">
    <property type="entry name" value="Tiki"/>
    <property type="match status" value="1"/>
</dbReference>
<keyword evidence="3" id="KW-1185">Reference proteome</keyword>
<evidence type="ECO:0000313" key="2">
    <source>
        <dbReference type="EMBL" id="MBV7267119.1"/>
    </source>
</evidence>
<accession>A0ABS6SPZ5</accession>
<dbReference type="InterPro" id="IPR002816">
    <property type="entry name" value="TraB/PrgY/GumN_fam"/>
</dbReference>
<sequence>MTPTRSNLLAAFLGALALAGCSETPQELLPDTNPLVFEITSEDGTVEGWMLGTIHALPDGAEWRTEAVQQVVDQADYLIVEIAALDDSAAIGRTFNELATSPGQPALTQRVDPGLRPALREIIERSNRSESDFSAVETWAAALIIARVAATGDPANGVDRAVTRDFAERGVREFEGALAQLSIFDSLSEDDQRDLLEGVILEVEQTLKRPGRLRNAWLKGDTEILEEATRTGIMADPELREALIVRRNRRWADMLESDLKAAPRPLIAVGTGHMVGAHSLVTMLEERGYRVTRLGQ</sequence>
<feature type="signal peptide" evidence="1">
    <location>
        <begin position="1"/>
        <end position="19"/>
    </location>
</feature>
<keyword evidence="1" id="KW-0732">Signal</keyword>